<dbReference type="EMBL" id="JALLBG020000257">
    <property type="protein sequence ID" value="KAL3757619.1"/>
    <property type="molecule type" value="Genomic_DNA"/>
</dbReference>
<feature type="chain" id="PRO_5044754652" evidence="2">
    <location>
        <begin position="24"/>
        <end position="518"/>
    </location>
</feature>
<comment type="caution">
    <text evidence="3">The sequence shown here is derived from an EMBL/GenBank/DDBJ whole genome shotgun (WGS) entry which is preliminary data.</text>
</comment>
<gene>
    <name evidence="3" type="ORF">ACHAWU_004721</name>
</gene>
<feature type="region of interest" description="Disordered" evidence="1">
    <location>
        <begin position="177"/>
        <end position="234"/>
    </location>
</feature>
<evidence type="ECO:0000313" key="3">
    <source>
        <dbReference type="EMBL" id="KAL3757619.1"/>
    </source>
</evidence>
<proteinExistence type="predicted"/>
<feature type="compositionally biased region" description="Low complexity" evidence="1">
    <location>
        <begin position="408"/>
        <end position="422"/>
    </location>
</feature>
<organism evidence="3 4">
    <name type="scientific">Discostella pseudostelligera</name>
    <dbReference type="NCBI Taxonomy" id="259834"/>
    <lineage>
        <taxon>Eukaryota</taxon>
        <taxon>Sar</taxon>
        <taxon>Stramenopiles</taxon>
        <taxon>Ochrophyta</taxon>
        <taxon>Bacillariophyta</taxon>
        <taxon>Coscinodiscophyceae</taxon>
        <taxon>Thalassiosirophycidae</taxon>
        <taxon>Stephanodiscales</taxon>
        <taxon>Stephanodiscaceae</taxon>
        <taxon>Discostella</taxon>
    </lineage>
</organism>
<evidence type="ECO:0000256" key="1">
    <source>
        <dbReference type="SAM" id="MobiDB-lite"/>
    </source>
</evidence>
<accession>A0ABD3M4G3</accession>
<dbReference type="AlphaFoldDB" id="A0ABD3M4G3"/>
<protein>
    <submittedName>
        <fullName evidence="3">Uncharacterized protein</fullName>
    </submittedName>
</protein>
<evidence type="ECO:0000313" key="4">
    <source>
        <dbReference type="Proteomes" id="UP001530293"/>
    </source>
</evidence>
<keyword evidence="2" id="KW-0732">Signal</keyword>
<evidence type="ECO:0000256" key="2">
    <source>
        <dbReference type="SAM" id="SignalP"/>
    </source>
</evidence>
<feature type="compositionally biased region" description="Acidic residues" evidence="1">
    <location>
        <begin position="466"/>
        <end position="489"/>
    </location>
</feature>
<sequence length="518" mass="56989">MNTSRRILAQALMSLITLPFASGQHIVFVSSAAGVGGRGADDHHLDLDTQLMRMMSPPALPFTTGATSHLMGGYSTEPPCRSRRLEPFRQHVREECRLEAATQCTTMATPVTTTSMTTSRMMNTPAYTNDLWLNSLMESPSSPSTEEDPFDKMMISMLQSIGQMMDLDVDEQWMIGGTDSVSVSPPVMNRPSEPMAPLAELPDVVETNVGKGEDEAVPSPHSSEASSASGSSSSDDIEFAIDNVAENSLDVLVATLADRFIHSEDVDSNAKMDTNLPASKRVENLSQHLSKLGDDLLAETRIARSRRRLQEASTSDGDAIDQQLQVKERLARRLTEYRTDLVYHPDGTISVYTSSFHPYHHSIVSPLGMGSTHVDECMKSRYENGDLVGSCFDAVSRFFAAVNDRNLSPPSHSSSSSSRSSSGGAGAGDDEPWYYTYLKFACVWMMVALPFELYICCSRKGAYADDDANDNDEEGDSFDYEMLPEEENIAPDRDRRAQQEEERAKVPRVYLGVPVQVV</sequence>
<name>A0ABD3M4G3_9STRA</name>
<dbReference type="Proteomes" id="UP001530293">
    <property type="component" value="Unassembled WGS sequence"/>
</dbReference>
<feature type="compositionally biased region" description="Low complexity" evidence="1">
    <location>
        <begin position="218"/>
        <end position="234"/>
    </location>
</feature>
<feature type="region of interest" description="Disordered" evidence="1">
    <location>
        <begin position="466"/>
        <end position="503"/>
    </location>
</feature>
<feature type="compositionally biased region" description="Basic and acidic residues" evidence="1">
    <location>
        <begin position="490"/>
        <end position="503"/>
    </location>
</feature>
<feature type="signal peptide" evidence="2">
    <location>
        <begin position="1"/>
        <end position="23"/>
    </location>
</feature>
<reference evidence="3 4" key="1">
    <citation type="submission" date="2024-10" db="EMBL/GenBank/DDBJ databases">
        <title>Updated reference genomes for cyclostephanoid diatoms.</title>
        <authorList>
            <person name="Roberts W.R."/>
            <person name="Alverson A.J."/>
        </authorList>
    </citation>
    <scope>NUCLEOTIDE SEQUENCE [LARGE SCALE GENOMIC DNA]</scope>
    <source>
        <strain evidence="3 4">AJA232-27</strain>
    </source>
</reference>
<feature type="region of interest" description="Disordered" evidence="1">
    <location>
        <begin position="406"/>
        <end position="427"/>
    </location>
</feature>
<keyword evidence="4" id="KW-1185">Reference proteome</keyword>